<gene>
    <name evidence="6" type="ORF">B0T10DRAFT_579041</name>
</gene>
<keyword evidence="2" id="KW-0285">Flavoprotein</keyword>
<dbReference type="AlphaFoldDB" id="A0A9P8VZ37"/>
<dbReference type="Proteomes" id="UP000777438">
    <property type="component" value="Unassembled WGS sequence"/>
</dbReference>
<dbReference type="EMBL" id="JAGPYM010000020">
    <property type="protein sequence ID" value="KAH6884438.1"/>
    <property type="molecule type" value="Genomic_DNA"/>
</dbReference>
<dbReference type="Gene3D" id="3.50.50.100">
    <property type="match status" value="1"/>
</dbReference>
<reference evidence="6 7" key="1">
    <citation type="journal article" date="2021" name="Nat. Commun.">
        <title>Genetic determinants of endophytism in the Arabidopsis root mycobiome.</title>
        <authorList>
            <person name="Mesny F."/>
            <person name="Miyauchi S."/>
            <person name="Thiergart T."/>
            <person name="Pickel B."/>
            <person name="Atanasova L."/>
            <person name="Karlsson M."/>
            <person name="Huettel B."/>
            <person name="Barry K.W."/>
            <person name="Haridas S."/>
            <person name="Chen C."/>
            <person name="Bauer D."/>
            <person name="Andreopoulos W."/>
            <person name="Pangilinan J."/>
            <person name="LaButti K."/>
            <person name="Riley R."/>
            <person name="Lipzen A."/>
            <person name="Clum A."/>
            <person name="Drula E."/>
            <person name="Henrissat B."/>
            <person name="Kohler A."/>
            <person name="Grigoriev I.V."/>
            <person name="Martin F.M."/>
            <person name="Hacquard S."/>
        </authorList>
    </citation>
    <scope>NUCLEOTIDE SEQUENCE [LARGE SCALE GENOMIC DNA]</scope>
    <source>
        <strain evidence="6 7">MPI-CAGE-CH-0241</strain>
    </source>
</reference>
<organism evidence="6 7">
    <name type="scientific">Thelonectria olida</name>
    <dbReference type="NCBI Taxonomy" id="1576542"/>
    <lineage>
        <taxon>Eukaryota</taxon>
        <taxon>Fungi</taxon>
        <taxon>Dikarya</taxon>
        <taxon>Ascomycota</taxon>
        <taxon>Pezizomycotina</taxon>
        <taxon>Sordariomycetes</taxon>
        <taxon>Hypocreomycetidae</taxon>
        <taxon>Hypocreales</taxon>
        <taxon>Nectriaceae</taxon>
        <taxon>Thelonectria</taxon>
    </lineage>
</organism>
<evidence type="ECO:0000256" key="4">
    <source>
        <dbReference type="ARBA" id="ARBA00023002"/>
    </source>
</evidence>
<dbReference type="SUPFAM" id="SSF51905">
    <property type="entry name" value="FAD/NAD(P)-binding domain"/>
    <property type="match status" value="2"/>
</dbReference>
<dbReference type="PANTHER" id="PTHR43735:SF3">
    <property type="entry name" value="FERROPTOSIS SUPPRESSOR PROTEIN 1"/>
    <property type="match status" value="1"/>
</dbReference>
<dbReference type="OrthoDB" id="202203at2759"/>
<dbReference type="PRINTS" id="PR00368">
    <property type="entry name" value="FADPNR"/>
</dbReference>
<dbReference type="Pfam" id="PF07992">
    <property type="entry name" value="Pyr_redox_2"/>
    <property type="match status" value="1"/>
</dbReference>
<accession>A0A9P8VZ37</accession>
<dbReference type="GO" id="GO:0050660">
    <property type="term" value="F:flavin adenine dinucleotide binding"/>
    <property type="evidence" value="ECO:0007669"/>
    <property type="project" value="TreeGrafter"/>
</dbReference>
<dbReference type="PANTHER" id="PTHR43735">
    <property type="entry name" value="APOPTOSIS-INDUCING FACTOR 1"/>
    <property type="match status" value="1"/>
</dbReference>
<keyword evidence="4" id="KW-0560">Oxidoreductase</keyword>
<sequence length="369" mass="39564">MKNIVILGGSYAGISASHHLLKQNGKTPSLKVTLVTPNTHFFWNMASPRAVIPGQIADEGLFQPIAPGFDQYPSEAFEFILATAEALNFEAKTVTTSTSSGNRTLNYDFLIIATGSSTKDGTPFKGLGSTEDTKQRLHDYQARVKKAKTIVVAGAGVTGAEVAGELAYEYGKQKEIILIARGKTVLEGSPTSVSKIVTKDLLNLGVDIKLQESMTTSTQLPNGQHELTLSNGNKLTTDMYIPTFGLAPNTSFVPAKFLNETGAVVVDNYLQVKGAGPVWAIGDVSSAEGSQYVPCNRQSTHVTKNILLMTTGKTPVSYNPWAFGMGLQIGKKAGTGHFGSWRIPGFIIIFARKNLFIDKLAPTVDGSLF</sequence>
<evidence type="ECO:0000256" key="2">
    <source>
        <dbReference type="ARBA" id="ARBA00022630"/>
    </source>
</evidence>
<keyword evidence="3" id="KW-0274">FAD</keyword>
<feature type="domain" description="FAD/NAD(P)-binding" evidence="5">
    <location>
        <begin position="3"/>
        <end position="287"/>
    </location>
</feature>
<evidence type="ECO:0000313" key="6">
    <source>
        <dbReference type="EMBL" id="KAH6884438.1"/>
    </source>
</evidence>
<comment type="similarity">
    <text evidence="1">Belongs to the FAD-dependent oxidoreductase family.</text>
</comment>
<name>A0A9P8VZ37_9HYPO</name>
<proteinExistence type="inferred from homology"/>
<comment type="caution">
    <text evidence="6">The sequence shown here is derived from an EMBL/GenBank/DDBJ whole genome shotgun (WGS) entry which is preliminary data.</text>
</comment>
<dbReference type="GO" id="GO:0005737">
    <property type="term" value="C:cytoplasm"/>
    <property type="evidence" value="ECO:0007669"/>
    <property type="project" value="TreeGrafter"/>
</dbReference>
<dbReference type="GO" id="GO:0004174">
    <property type="term" value="F:electron-transferring-flavoprotein dehydrogenase activity"/>
    <property type="evidence" value="ECO:0007669"/>
    <property type="project" value="TreeGrafter"/>
</dbReference>
<dbReference type="InterPro" id="IPR036188">
    <property type="entry name" value="FAD/NAD-bd_sf"/>
</dbReference>
<dbReference type="InterPro" id="IPR023753">
    <property type="entry name" value="FAD/NAD-binding_dom"/>
</dbReference>
<evidence type="ECO:0000313" key="7">
    <source>
        <dbReference type="Proteomes" id="UP000777438"/>
    </source>
</evidence>
<protein>
    <recommendedName>
        <fullName evidence="5">FAD/NAD(P)-binding domain-containing protein</fullName>
    </recommendedName>
</protein>
<keyword evidence="7" id="KW-1185">Reference proteome</keyword>
<dbReference type="PRINTS" id="PR00469">
    <property type="entry name" value="PNDRDTASEII"/>
</dbReference>
<evidence type="ECO:0000256" key="1">
    <source>
        <dbReference type="ARBA" id="ARBA00006442"/>
    </source>
</evidence>
<evidence type="ECO:0000256" key="3">
    <source>
        <dbReference type="ARBA" id="ARBA00022827"/>
    </source>
</evidence>
<evidence type="ECO:0000259" key="5">
    <source>
        <dbReference type="Pfam" id="PF07992"/>
    </source>
</evidence>